<dbReference type="EMBL" id="CP015515">
    <property type="protein sequence ID" value="AND17417.1"/>
    <property type="molecule type" value="Genomic_DNA"/>
</dbReference>
<dbReference type="Proteomes" id="UP000077071">
    <property type="component" value="Chromosome"/>
</dbReference>
<dbReference type="AlphaFoldDB" id="A0A160KUU1"/>
<accession>A0A160KUU1</accession>
<evidence type="ECO:0000313" key="3">
    <source>
        <dbReference type="Proteomes" id="UP000077071"/>
    </source>
</evidence>
<dbReference type="RefSeq" id="WP_068255224.1">
    <property type="nucleotide sequence ID" value="NZ_CP015515.1"/>
</dbReference>
<dbReference type="InterPro" id="IPR051049">
    <property type="entry name" value="Dienelactone_hydrolase-like"/>
</dbReference>
<evidence type="ECO:0000313" key="2">
    <source>
        <dbReference type="EMBL" id="AND17417.1"/>
    </source>
</evidence>
<dbReference type="PANTHER" id="PTHR46623">
    <property type="entry name" value="CARBOXYMETHYLENEBUTENOLIDASE-RELATED"/>
    <property type="match status" value="1"/>
</dbReference>
<dbReference type="PATRIC" id="fig|33888.3.peg.2560"/>
<dbReference type="GO" id="GO:0016787">
    <property type="term" value="F:hydrolase activity"/>
    <property type="evidence" value="ECO:0007669"/>
    <property type="project" value="InterPro"/>
</dbReference>
<name>A0A160KUU1_9MICO</name>
<dbReference type="PANTHER" id="PTHR46623:SF6">
    <property type="entry name" value="ALPHA_BETA-HYDROLASES SUPERFAMILY PROTEIN"/>
    <property type="match status" value="1"/>
</dbReference>
<dbReference type="OrthoDB" id="3208682at2"/>
<dbReference type="InterPro" id="IPR029058">
    <property type="entry name" value="AB_hydrolase_fold"/>
</dbReference>
<dbReference type="STRING" id="33888.A6122_2296"/>
<gene>
    <name evidence="2" type="ORF">A6122_2296</name>
</gene>
<organism evidence="2 3">
    <name type="scientific">Rathayibacter tritici</name>
    <dbReference type="NCBI Taxonomy" id="33888"/>
    <lineage>
        <taxon>Bacteria</taxon>
        <taxon>Bacillati</taxon>
        <taxon>Actinomycetota</taxon>
        <taxon>Actinomycetes</taxon>
        <taxon>Micrococcales</taxon>
        <taxon>Microbacteriaceae</taxon>
        <taxon>Rathayibacter</taxon>
    </lineage>
</organism>
<evidence type="ECO:0000259" key="1">
    <source>
        <dbReference type="Pfam" id="PF01738"/>
    </source>
</evidence>
<dbReference type="KEGG" id="rtn:A6122_2296"/>
<dbReference type="InterPro" id="IPR002925">
    <property type="entry name" value="Dienelactn_hydro"/>
</dbReference>
<dbReference type="SUPFAM" id="SSF53474">
    <property type="entry name" value="alpha/beta-Hydrolases"/>
    <property type="match status" value="1"/>
</dbReference>
<sequence length="241" mass="26335">MPTSDETWTLAEHDVPVYRSGEGGRALILIHEVWGVDGHIRSVADRYAAEGYSVVAPELLAESGLLEQLDEEQRADYDHPVRRLPRQVELRTFFAPVFTPEHATRTVAILRALVERLLRQEGATSVCVTGFCYGGTFSWALALAEPRLAAAVPFYGHVTASAEELGALQVPVLAFLGDRDAPLVEQVPHIREATEGKDVEVVVYPGAGHAFFNDANEQTYQAEAATDAWPRALAFLGAHTS</sequence>
<dbReference type="Gene3D" id="3.40.50.1820">
    <property type="entry name" value="alpha/beta hydrolase"/>
    <property type="match status" value="1"/>
</dbReference>
<keyword evidence="3" id="KW-1185">Reference proteome</keyword>
<protein>
    <recommendedName>
        <fullName evidence="1">Dienelactone hydrolase domain-containing protein</fullName>
    </recommendedName>
</protein>
<proteinExistence type="predicted"/>
<feature type="domain" description="Dienelactone hydrolase" evidence="1">
    <location>
        <begin position="25"/>
        <end position="239"/>
    </location>
</feature>
<reference evidence="2 3" key="1">
    <citation type="submission" date="2016-05" db="EMBL/GenBank/DDBJ databases">
        <title>Complete genome sequence of Rathayibacter tritici NCPPB 1953.</title>
        <authorList>
            <person name="Park J."/>
            <person name="Lee H.-H."/>
            <person name="Lee S.-W."/>
            <person name="Seo Y.-S."/>
        </authorList>
    </citation>
    <scope>NUCLEOTIDE SEQUENCE [LARGE SCALE GENOMIC DNA]</scope>
    <source>
        <strain evidence="2 3">NCPPB 1953</strain>
    </source>
</reference>
<dbReference type="Pfam" id="PF01738">
    <property type="entry name" value="DLH"/>
    <property type="match status" value="1"/>
</dbReference>